<dbReference type="Proteomes" id="UP001443914">
    <property type="component" value="Unassembled WGS sequence"/>
</dbReference>
<accession>A0AAW1KVY2</accession>
<name>A0AAW1KVY2_SAPOF</name>
<evidence type="ECO:0008006" key="3">
    <source>
        <dbReference type="Google" id="ProtNLM"/>
    </source>
</evidence>
<protein>
    <recommendedName>
        <fullName evidence="3">Ubiquitin-like protease family profile domain-containing protein</fullName>
    </recommendedName>
</protein>
<evidence type="ECO:0000313" key="1">
    <source>
        <dbReference type="EMBL" id="KAK9723484.1"/>
    </source>
</evidence>
<keyword evidence="2" id="KW-1185">Reference proteome</keyword>
<gene>
    <name evidence="1" type="ORF">RND81_05G001700</name>
</gene>
<reference evidence="1" key="1">
    <citation type="submission" date="2024-03" db="EMBL/GenBank/DDBJ databases">
        <title>WGS assembly of Saponaria officinalis var. Norfolk2.</title>
        <authorList>
            <person name="Jenkins J."/>
            <person name="Shu S."/>
            <person name="Grimwood J."/>
            <person name="Barry K."/>
            <person name="Goodstein D."/>
            <person name="Schmutz J."/>
            <person name="Leebens-Mack J."/>
            <person name="Osbourn A."/>
        </authorList>
    </citation>
    <scope>NUCLEOTIDE SEQUENCE [LARGE SCALE GENOMIC DNA]</scope>
    <source>
        <strain evidence="1">JIC</strain>
    </source>
</reference>
<dbReference type="EMBL" id="JBDFQZ010000005">
    <property type="protein sequence ID" value="KAK9723484.1"/>
    <property type="molecule type" value="Genomic_DNA"/>
</dbReference>
<dbReference type="SUPFAM" id="SSF54001">
    <property type="entry name" value="Cysteine proteinases"/>
    <property type="match status" value="1"/>
</dbReference>
<evidence type="ECO:0000313" key="2">
    <source>
        <dbReference type="Proteomes" id="UP001443914"/>
    </source>
</evidence>
<dbReference type="InterPro" id="IPR038765">
    <property type="entry name" value="Papain-like_cys_pep_sf"/>
</dbReference>
<proteinExistence type="predicted"/>
<organism evidence="1 2">
    <name type="scientific">Saponaria officinalis</name>
    <name type="common">Common soapwort</name>
    <name type="synonym">Lychnis saponaria</name>
    <dbReference type="NCBI Taxonomy" id="3572"/>
    <lineage>
        <taxon>Eukaryota</taxon>
        <taxon>Viridiplantae</taxon>
        <taxon>Streptophyta</taxon>
        <taxon>Embryophyta</taxon>
        <taxon>Tracheophyta</taxon>
        <taxon>Spermatophyta</taxon>
        <taxon>Magnoliopsida</taxon>
        <taxon>eudicotyledons</taxon>
        <taxon>Gunneridae</taxon>
        <taxon>Pentapetalae</taxon>
        <taxon>Caryophyllales</taxon>
        <taxon>Caryophyllaceae</taxon>
        <taxon>Caryophylleae</taxon>
        <taxon>Saponaria</taxon>
    </lineage>
</organism>
<dbReference type="AlphaFoldDB" id="A0AAW1KVY2"/>
<sequence>MTKTKVDTLLNRSKIRYCYSIIMWEHNSLKEEVLRNSRAIRTGKSVQQPTVSTSFTDRQIMNYISDKGRHATDIVVNTEWMQVTRAHMQTLLPGRWLYDTVIDLAGLCATHLKPEVLYVPTTLRVSNAVQILSRKDGFVKLKEISLFSYVNMNVQYQNNGYDCGIYVIKWIEALMDESLWNNKKYFMVGILTFAKFMRLVLGRFSHWIPEKLNQGKVLHICLKDEIVVNIDSILTKFLHFILYVAGSLVPLELLKDNDIYLS</sequence>
<dbReference type="Gene3D" id="1.10.418.20">
    <property type="match status" value="1"/>
</dbReference>
<comment type="caution">
    <text evidence="1">The sequence shown here is derived from an EMBL/GenBank/DDBJ whole genome shotgun (WGS) entry which is preliminary data.</text>
</comment>